<dbReference type="InterPro" id="IPR016163">
    <property type="entry name" value="Ald_DH_C"/>
</dbReference>
<dbReference type="Gene3D" id="3.40.309.10">
    <property type="entry name" value="Aldehyde Dehydrogenase, Chain A, domain 2"/>
    <property type="match status" value="1"/>
</dbReference>
<sequence>MNAADSKSSTSTSGLEEAARDRLDRAVADAAAGAEAWARMPLSERTRLIEDTHRVVRDHAEEWATTASEIKQLDLLSPLVGEEWTSGPYATLSGFAATAESMAGIVAGRSPLSGARFGRAPGNRVTVPVMPHGAKEALLLPGFSAEVWLQPGVSAEEAIAEAGLGQRTPGQGGGVGVVLGAGNITAIPPLDVLYEIVAFNRSVVLKLNPIMGGMQPVFEAALEPLIRAGMLRIVQGGAAEGSYLVQHPGIEHVHITGSAATHDAIVWGTGDERERRKEANEPLLSVPITSELGGVSPIIVVPGEWSEEDLRYQAEHVATQRLHNSGHNCIAGQVVLLSEDWDQREAFLHELRAALERAPRRPAWYPRSEERFAAAAETYPDLERFADATRVLVEVDADSPDASVIETTEYFAPILGVLSVPGTGQRFLDEAVTRANRDLLGTLGANIIVEPKQRRAMGPAFDESVARLRYGTIGINAWTGLGFLTARATWGAFPGHTLQDVQSGIGVVHNALLIDRAERTVVTGPFRPFPRSVMNGELALFPKPPWFVTARSARTTGRLLADFAGNPSWAKFPAIFLSAFRA</sequence>
<accession>A0A1H1LWZ0</accession>
<dbReference type="AlphaFoldDB" id="A0A1H1LWZ0"/>
<evidence type="ECO:0000256" key="2">
    <source>
        <dbReference type="SAM" id="MobiDB-lite"/>
    </source>
</evidence>
<evidence type="ECO:0000313" key="4">
    <source>
        <dbReference type="EMBL" id="SDR79066.1"/>
    </source>
</evidence>
<dbReference type="Pfam" id="PF00171">
    <property type="entry name" value="Aldedh"/>
    <property type="match status" value="1"/>
</dbReference>
<dbReference type="STRING" id="545619.SAMN04489860_0061"/>
<dbReference type="InterPro" id="IPR016162">
    <property type="entry name" value="Ald_DH_N"/>
</dbReference>
<dbReference type="Proteomes" id="UP000185663">
    <property type="component" value="Chromosome I"/>
</dbReference>
<dbReference type="SUPFAM" id="SSF53720">
    <property type="entry name" value="ALDH-like"/>
    <property type="match status" value="1"/>
</dbReference>
<dbReference type="eggNOG" id="COG1012">
    <property type="taxonomic scope" value="Bacteria"/>
</dbReference>
<feature type="domain" description="Aldehyde dehydrogenase" evidence="3">
    <location>
        <begin position="218"/>
        <end position="357"/>
    </location>
</feature>
<feature type="region of interest" description="Disordered" evidence="2">
    <location>
        <begin position="1"/>
        <end position="20"/>
    </location>
</feature>
<dbReference type="GO" id="GO:0016620">
    <property type="term" value="F:oxidoreductase activity, acting on the aldehyde or oxo group of donors, NAD or NADP as acceptor"/>
    <property type="evidence" value="ECO:0007669"/>
    <property type="project" value="InterPro"/>
</dbReference>
<dbReference type="RefSeq" id="WP_083371137.1">
    <property type="nucleotide sequence ID" value="NZ_LT629776.1"/>
</dbReference>
<organism evidence="4 5">
    <name type="scientific">Paraoerskovia marina</name>
    <dbReference type="NCBI Taxonomy" id="545619"/>
    <lineage>
        <taxon>Bacteria</taxon>
        <taxon>Bacillati</taxon>
        <taxon>Actinomycetota</taxon>
        <taxon>Actinomycetes</taxon>
        <taxon>Micrococcales</taxon>
        <taxon>Cellulomonadaceae</taxon>
        <taxon>Paraoerskovia</taxon>
    </lineage>
</organism>
<proteinExistence type="predicted"/>
<reference evidence="5" key="1">
    <citation type="submission" date="2016-10" db="EMBL/GenBank/DDBJ databases">
        <authorList>
            <person name="Varghese N."/>
            <person name="Submissions S."/>
        </authorList>
    </citation>
    <scope>NUCLEOTIDE SEQUENCE [LARGE SCALE GENOMIC DNA]</scope>
    <source>
        <strain evidence="5">DSM 22126</strain>
    </source>
</reference>
<evidence type="ECO:0000259" key="3">
    <source>
        <dbReference type="Pfam" id="PF00171"/>
    </source>
</evidence>
<gene>
    <name evidence="4" type="ORF">SAMN04489860_0061</name>
</gene>
<dbReference type="InterPro" id="IPR015590">
    <property type="entry name" value="Aldehyde_DH_dom"/>
</dbReference>
<dbReference type="Gene3D" id="3.40.605.10">
    <property type="entry name" value="Aldehyde Dehydrogenase, Chain A, domain 1"/>
    <property type="match status" value="1"/>
</dbReference>
<keyword evidence="5" id="KW-1185">Reference proteome</keyword>
<evidence type="ECO:0000256" key="1">
    <source>
        <dbReference type="ARBA" id="ARBA00023002"/>
    </source>
</evidence>
<dbReference type="EMBL" id="LT629776">
    <property type="protein sequence ID" value="SDR79066.1"/>
    <property type="molecule type" value="Genomic_DNA"/>
</dbReference>
<keyword evidence="1" id="KW-0560">Oxidoreductase</keyword>
<dbReference type="PANTHER" id="PTHR11699">
    <property type="entry name" value="ALDEHYDE DEHYDROGENASE-RELATED"/>
    <property type="match status" value="1"/>
</dbReference>
<name>A0A1H1LWZ0_9CELL</name>
<evidence type="ECO:0000313" key="5">
    <source>
        <dbReference type="Proteomes" id="UP000185663"/>
    </source>
</evidence>
<dbReference type="InterPro" id="IPR016161">
    <property type="entry name" value="Ald_DH/histidinol_DH"/>
</dbReference>
<dbReference type="OrthoDB" id="136308at2"/>
<feature type="compositionally biased region" description="Polar residues" evidence="2">
    <location>
        <begin position="1"/>
        <end position="14"/>
    </location>
</feature>
<protein>
    <submittedName>
        <fullName evidence="4">Aldehyde dehydrogenase (NAD(P)+)</fullName>
    </submittedName>
</protein>